<keyword evidence="4" id="KW-1185">Reference proteome</keyword>
<keyword evidence="3" id="KW-0645">Protease</keyword>
<evidence type="ECO:0000313" key="4">
    <source>
        <dbReference type="Proteomes" id="UP000650081"/>
    </source>
</evidence>
<evidence type="ECO:0000256" key="2">
    <source>
        <dbReference type="SAM" id="SignalP"/>
    </source>
</evidence>
<dbReference type="AlphaFoldDB" id="A0A923PJJ7"/>
<dbReference type="Gene3D" id="2.60.40.1120">
    <property type="entry name" value="Carboxypeptidase-like, regulatory domain"/>
    <property type="match status" value="1"/>
</dbReference>
<dbReference type="Proteomes" id="UP000650081">
    <property type="component" value="Unassembled WGS sequence"/>
</dbReference>
<evidence type="ECO:0000313" key="3">
    <source>
        <dbReference type="EMBL" id="MBC6995235.1"/>
    </source>
</evidence>
<keyword evidence="2" id="KW-0732">Signal</keyword>
<evidence type="ECO:0000256" key="1">
    <source>
        <dbReference type="SAM" id="MobiDB-lite"/>
    </source>
</evidence>
<dbReference type="GO" id="GO:0004180">
    <property type="term" value="F:carboxypeptidase activity"/>
    <property type="evidence" value="ECO:0007669"/>
    <property type="project" value="UniProtKB-KW"/>
</dbReference>
<proteinExistence type="predicted"/>
<comment type="caution">
    <text evidence="3">The sequence shown here is derived from an EMBL/GenBank/DDBJ whole genome shotgun (WGS) entry which is preliminary data.</text>
</comment>
<organism evidence="3 4">
    <name type="scientific">Neolewinella lacunae</name>
    <dbReference type="NCBI Taxonomy" id="1517758"/>
    <lineage>
        <taxon>Bacteria</taxon>
        <taxon>Pseudomonadati</taxon>
        <taxon>Bacteroidota</taxon>
        <taxon>Saprospiria</taxon>
        <taxon>Saprospirales</taxon>
        <taxon>Lewinellaceae</taxon>
        <taxon>Neolewinella</taxon>
    </lineage>
</organism>
<feature type="chain" id="PRO_5037186705" evidence="2">
    <location>
        <begin position="19"/>
        <end position="824"/>
    </location>
</feature>
<feature type="region of interest" description="Disordered" evidence="1">
    <location>
        <begin position="152"/>
        <end position="172"/>
    </location>
</feature>
<name>A0A923PJJ7_9BACT</name>
<feature type="signal peptide" evidence="2">
    <location>
        <begin position="1"/>
        <end position="18"/>
    </location>
</feature>
<dbReference type="Pfam" id="PF18939">
    <property type="entry name" value="DUF5686"/>
    <property type="match status" value="1"/>
</dbReference>
<keyword evidence="3" id="KW-0378">Hydrolase</keyword>
<dbReference type="Pfam" id="PF13715">
    <property type="entry name" value="CarbopepD_reg_2"/>
    <property type="match status" value="1"/>
</dbReference>
<keyword evidence="3" id="KW-0121">Carboxypeptidase</keyword>
<dbReference type="RefSeq" id="WP_187467281.1">
    <property type="nucleotide sequence ID" value="NZ_JACSIT010000120.1"/>
</dbReference>
<dbReference type="InterPro" id="IPR008969">
    <property type="entry name" value="CarboxyPept-like_regulatory"/>
</dbReference>
<dbReference type="SUPFAM" id="SSF49464">
    <property type="entry name" value="Carboxypeptidase regulatory domain-like"/>
    <property type="match status" value="1"/>
</dbReference>
<sequence length="824" mass="94334">MKTALHLLFLLLGPWAFAQTVTGIITNEFGEPVPYANVLVQETGQGTMSDDVGAYALRFETEGTYRLVFSSLGYENRKETVVLAVEVKTLDVRLNTALLDLEEITIKATAKDPAYGIIKKVVANKALHLRSAPTYRTKVYVKAVEAIERTPRKTAPVAEEEQEGPPDPFAEEARKNRELLGRLNLVEMELILNFQYPRQYKEERIAYQAAGQTQGLFIPRFGETDFNFYRNTVSLTGISDAVVISPLSTTGVLSYKYQLESTDLEGQQIVYKIRVTPRKKGNSTCEGWLYINEGSWTINRLDLTFSKYALKFFDDFRLEQDYVRHQDSLWIVRRQAFHYVARQGNKATFTGTTTLSYTDYEHNYPFPERFFGNEVAVTTREAYQRDSSYWRSSRTVALTAEEARLVTLRDSLKAITESQAYQDSIQERYNRVSLLELAWEGVGLRNNARKSHLYLGSLASLIDFSVVGGWRFGPYVSYHRRYASGTVLNTSGSLNYGVKNNDLQGDFSAWYRYDAFRLADISVSGGRSFESINQYDAYLNQLRPSNYILLNAGRVRHSIELFNGFFLVNEVGLNHRMPITGLATSSFLQDLVEDEEEPQQFEAYTALISTNAIAYTPGLKYMREPDRKIRLGSKWPTFTLLHRKGWDGPLSSDIDFDYLRFSVDQEIVLGTMGTSFYELRLGQFLNTRDLRFVDFQRFRESDPLLFSDPKNSFQALDTSLATTDFHVEFHHIHHFNGALVNNIPLLKKTRIRAVGGGGLLWIPAQQFRYQELFFGVERVFKVGARRRLRVGTYAVLADASNAQPRTAFKVSFDLIDLWKRDWSF</sequence>
<gene>
    <name evidence="3" type="ORF">H9S92_13735</name>
</gene>
<protein>
    <submittedName>
        <fullName evidence="3">Carboxypeptidase-like regulatory domain-containing protein</fullName>
    </submittedName>
</protein>
<reference evidence="3" key="1">
    <citation type="submission" date="2020-08" db="EMBL/GenBank/DDBJ databases">
        <title>Lewinella bacteria from marine environments.</title>
        <authorList>
            <person name="Zhong Y."/>
        </authorList>
    </citation>
    <scope>NUCLEOTIDE SEQUENCE</scope>
    <source>
        <strain evidence="3">KCTC 42187</strain>
    </source>
</reference>
<dbReference type="EMBL" id="JACSIT010000120">
    <property type="protein sequence ID" value="MBC6995235.1"/>
    <property type="molecule type" value="Genomic_DNA"/>
</dbReference>
<dbReference type="InterPro" id="IPR043741">
    <property type="entry name" value="DUF5686"/>
</dbReference>
<accession>A0A923PJJ7</accession>